<dbReference type="PANTHER" id="PTHR33215">
    <property type="entry name" value="PROTEIN DISTAL ANTENNA"/>
    <property type="match status" value="1"/>
</dbReference>
<organism evidence="2 3">
    <name type="scientific">Pseudonocardia kongjuensis</name>
    <dbReference type="NCBI Taxonomy" id="102227"/>
    <lineage>
        <taxon>Bacteria</taxon>
        <taxon>Bacillati</taxon>
        <taxon>Actinomycetota</taxon>
        <taxon>Actinomycetes</taxon>
        <taxon>Pseudonocardiales</taxon>
        <taxon>Pseudonocardiaceae</taxon>
        <taxon>Pseudonocardia</taxon>
    </lineage>
</organism>
<sequence length="102" mass="11556">MPKPFPTEFRRDVIAVARQGNQSLASVARNFGISESCLSRWLKIADREDGLSTDAPETPAKPGESDLEAENRELRKRAKQLEQENEILRRATAYFARDVLPQ</sequence>
<dbReference type="InterPro" id="IPR002514">
    <property type="entry name" value="Transposase_8"/>
</dbReference>
<dbReference type="Pfam" id="PF01527">
    <property type="entry name" value="HTH_Tnp_1"/>
    <property type="match status" value="1"/>
</dbReference>
<reference evidence="3" key="1">
    <citation type="journal article" date="2019" name="Int. J. Syst. Evol. Microbiol.">
        <title>The Global Catalogue of Microorganisms (GCM) 10K type strain sequencing project: providing services to taxonomists for standard genome sequencing and annotation.</title>
        <authorList>
            <consortium name="The Broad Institute Genomics Platform"/>
            <consortium name="The Broad Institute Genome Sequencing Center for Infectious Disease"/>
            <person name="Wu L."/>
            <person name="Ma J."/>
        </authorList>
    </citation>
    <scope>NUCLEOTIDE SEQUENCE [LARGE SCALE GENOMIC DNA]</scope>
    <source>
        <strain evidence="3">JCM 11896</strain>
    </source>
</reference>
<dbReference type="InterPro" id="IPR051839">
    <property type="entry name" value="RD_transcriptional_regulator"/>
</dbReference>
<dbReference type="Gene3D" id="1.10.10.60">
    <property type="entry name" value="Homeodomain-like"/>
    <property type="match status" value="1"/>
</dbReference>
<proteinExistence type="predicted"/>
<dbReference type="Proteomes" id="UP001501414">
    <property type="component" value="Unassembled WGS sequence"/>
</dbReference>
<dbReference type="SUPFAM" id="SSF46689">
    <property type="entry name" value="Homeodomain-like"/>
    <property type="match status" value="1"/>
</dbReference>
<gene>
    <name evidence="2" type="ORF">GCM10009613_05600</name>
</gene>
<feature type="region of interest" description="Disordered" evidence="1">
    <location>
        <begin position="48"/>
        <end position="70"/>
    </location>
</feature>
<evidence type="ECO:0000313" key="3">
    <source>
        <dbReference type="Proteomes" id="UP001501414"/>
    </source>
</evidence>
<dbReference type="InterPro" id="IPR009057">
    <property type="entry name" value="Homeodomain-like_sf"/>
</dbReference>
<dbReference type="PANTHER" id="PTHR33215:SF13">
    <property type="entry name" value="PROTEIN DISTAL ANTENNA"/>
    <property type="match status" value="1"/>
</dbReference>
<accession>A0ABP4IAI0</accession>
<evidence type="ECO:0008006" key="4">
    <source>
        <dbReference type="Google" id="ProtNLM"/>
    </source>
</evidence>
<keyword evidence="3" id="KW-1185">Reference proteome</keyword>
<evidence type="ECO:0000313" key="2">
    <source>
        <dbReference type="EMBL" id="GAA1380761.1"/>
    </source>
</evidence>
<evidence type="ECO:0000256" key="1">
    <source>
        <dbReference type="SAM" id="MobiDB-lite"/>
    </source>
</evidence>
<comment type="caution">
    <text evidence="2">The sequence shown here is derived from an EMBL/GenBank/DDBJ whole genome shotgun (WGS) entry which is preliminary data.</text>
</comment>
<dbReference type="EMBL" id="BAAAJK010000001">
    <property type="protein sequence ID" value="GAA1380761.1"/>
    <property type="molecule type" value="Genomic_DNA"/>
</dbReference>
<name>A0ABP4IAI0_9PSEU</name>
<protein>
    <recommendedName>
        <fullName evidence="4">Transposase</fullName>
    </recommendedName>
</protein>